<sequence length="370" mass="42918">MNKFKAVEKKPLQYGLNIQSKKPKNPIKTSIFNNDEDDEEVPASSVSVTNKELARNFSFESKKTKKQQEEALEIDSSVFDYDGVYDEMKGVERRRQEQIRGKQGNDAKKPRYIEGLLRSAEIRKKDLLRAEERMIQHERETEGDEFADKEKFVTSAYKQQQEEMRKWEEEERRRAAEEDITAKKDLTGFYRNLLNKTTASREEAIKASLDHNEKPKSSSKENVEEEGADEASKEIAEAIASGKNITLNDDNQIVDKRQLLSAGLNVNPKVKKASREEHARDRRYSDRRGDERHRNSKGHRSGRHEDERSRLSREIEEQIRQSELRKKEQEQAKVEAITAKMARSSSEQTISDAKARYLARKAAAKNKRED</sequence>
<name>A0A1Y1YCI8_9FUNG</name>
<accession>A0A1Y1YCI8</accession>
<dbReference type="STRING" id="1314790.A0A1Y1YCI8"/>
<feature type="compositionally biased region" description="Basic and acidic residues" evidence="3">
    <location>
        <begin position="303"/>
        <end position="314"/>
    </location>
</feature>
<dbReference type="EMBL" id="MCFE01000171">
    <property type="protein sequence ID" value="ORX95643.1"/>
    <property type="molecule type" value="Genomic_DNA"/>
</dbReference>
<dbReference type="InterPro" id="IPR053246">
    <property type="entry name" value="NS_splicing_regulatory_protein"/>
</dbReference>
<feature type="region of interest" description="Disordered" evidence="3">
    <location>
        <begin position="19"/>
        <end position="47"/>
    </location>
</feature>
<protein>
    <recommendedName>
        <fullName evidence="4">Nuclear speckle splicing regulatory protein 1 N-terminal domain-containing protein</fullName>
    </recommendedName>
</protein>
<dbReference type="AlphaFoldDB" id="A0A1Y1YCI8"/>
<dbReference type="PANTHER" id="PTHR47845">
    <property type="entry name" value="NUCLEAR SPECKLE SPLICING REGULATORY PROTEIN 1 HOMOLOG"/>
    <property type="match status" value="1"/>
</dbReference>
<comment type="caution">
    <text evidence="5">The sequence shown here is derived from an EMBL/GenBank/DDBJ whole genome shotgun (WGS) entry which is preliminary data.</text>
</comment>
<feature type="compositionally biased region" description="Basic and acidic residues" evidence="3">
    <location>
        <begin position="273"/>
        <end position="293"/>
    </location>
</feature>
<proteinExistence type="inferred from homology"/>
<dbReference type="FunCoup" id="A0A1Y1YCI8">
    <property type="interactions" value="42"/>
</dbReference>
<dbReference type="OrthoDB" id="446635at2759"/>
<dbReference type="Proteomes" id="UP000193498">
    <property type="component" value="Unassembled WGS sequence"/>
</dbReference>
<gene>
    <name evidence="5" type="ORF">K493DRAFT_337277</name>
</gene>
<keyword evidence="2" id="KW-0175">Coiled coil</keyword>
<evidence type="ECO:0000256" key="2">
    <source>
        <dbReference type="ARBA" id="ARBA00023054"/>
    </source>
</evidence>
<evidence type="ECO:0000256" key="3">
    <source>
        <dbReference type="SAM" id="MobiDB-lite"/>
    </source>
</evidence>
<feature type="region of interest" description="Disordered" evidence="3">
    <location>
        <begin position="160"/>
        <end position="181"/>
    </location>
</feature>
<feature type="compositionally biased region" description="Basic and acidic residues" evidence="3">
    <location>
        <begin position="202"/>
        <end position="222"/>
    </location>
</feature>
<dbReference type="Pfam" id="PF09745">
    <property type="entry name" value="NSRP1_N"/>
    <property type="match status" value="1"/>
</dbReference>
<evidence type="ECO:0000313" key="5">
    <source>
        <dbReference type="EMBL" id="ORX95643.1"/>
    </source>
</evidence>
<evidence type="ECO:0000256" key="1">
    <source>
        <dbReference type="ARBA" id="ARBA00010126"/>
    </source>
</evidence>
<dbReference type="PANTHER" id="PTHR47845:SF1">
    <property type="entry name" value="NUCLEAR SPECKLE SPLICING REGULATORY PROTEIN 1 HOMOLOG"/>
    <property type="match status" value="1"/>
</dbReference>
<dbReference type="GO" id="GO:0000381">
    <property type="term" value="P:regulation of alternative mRNA splicing, via spliceosome"/>
    <property type="evidence" value="ECO:0007669"/>
    <property type="project" value="InterPro"/>
</dbReference>
<comment type="similarity">
    <text evidence="1">Belongs to the NSRP1 family.</text>
</comment>
<organism evidence="5 6">
    <name type="scientific">Basidiobolus meristosporus CBS 931.73</name>
    <dbReference type="NCBI Taxonomy" id="1314790"/>
    <lineage>
        <taxon>Eukaryota</taxon>
        <taxon>Fungi</taxon>
        <taxon>Fungi incertae sedis</taxon>
        <taxon>Zoopagomycota</taxon>
        <taxon>Entomophthoromycotina</taxon>
        <taxon>Basidiobolomycetes</taxon>
        <taxon>Basidiobolales</taxon>
        <taxon>Basidiobolaceae</taxon>
        <taxon>Basidiobolus</taxon>
    </lineage>
</organism>
<dbReference type="InParanoid" id="A0A1Y1YCI8"/>
<keyword evidence="6" id="KW-1185">Reference proteome</keyword>
<feature type="region of interest" description="Disordered" evidence="3">
    <location>
        <begin position="92"/>
        <end position="112"/>
    </location>
</feature>
<evidence type="ECO:0000313" key="6">
    <source>
        <dbReference type="Proteomes" id="UP000193498"/>
    </source>
</evidence>
<evidence type="ECO:0000259" key="4">
    <source>
        <dbReference type="Pfam" id="PF09745"/>
    </source>
</evidence>
<feature type="region of interest" description="Disordered" evidence="3">
    <location>
        <begin position="202"/>
        <end position="235"/>
    </location>
</feature>
<feature type="domain" description="Nuclear speckle splicing regulatory protein 1 N-terminal" evidence="4">
    <location>
        <begin position="65"/>
        <end position="183"/>
    </location>
</feature>
<reference evidence="5 6" key="1">
    <citation type="submission" date="2016-07" db="EMBL/GenBank/DDBJ databases">
        <title>Pervasive Adenine N6-methylation of Active Genes in Fungi.</title>
        <authorList>
            <consortium name="DOE Joint Genome Institute"/>
            <person name="Mondo S.J."/>
            <person name="Dannebaum R.O."/>
            <person name="Kuo R.C."/>
            <person name="Labutti K."/>
            <person name="Haridas S."/>
            <person name="Kuo A."/>
            <person name="Salamov A."/>
            <person name="Ahrendt S.R."/>
            <person name="Lipzen A."/>
            <person name="Sullivan W."/>
            <person name="Andreopoulos W.B."/>
            <person name="Clum A."/>
            <person name="Lindquist E."/>
            <person name="Daum C."/>
            <person name="Ramamoorthy G.K."/>
            <person name="Gryganskyi A."/>
            <person name="Culley D."/>
            <person name="Magnuson J.K."/>
            <person name="James T.Y."/>
            <person name="O'Malley M.A."/>
            <person name="Stajich J.E."/>
            <person name="Spatafora J.W."/>
            <person name="Visel A."/>
            <person name="Grigoriev I.V."/>
        </authorList>
    </citation>
    <scope>NUCLEOTIDE SEQUENCE [LARGE SCALE GENOMIC DNA]</scope>
    <source>
        <strain evidence="5 6">CBS 931.73</strain>
    </source>
</reference>
<dbReference type="InterPro" id="IPR018612">
    <property type="entry name" value="NSRP1_N"/>
</dbReference>
<feature type="region of interest" description="Disordered" evidence="3">
    <location>
        <begin position="259"/>
        <end position="314"/>
    </location>
</feature>